<feature type="domain" description="Conjugative transposon TraM C-terminal" evidence="3">
    <location>
        <begin position="239"/>
        <end position="395"/>
    </location>
</feature>
<evidence type="ECO:0000259" key="3">
    <source>
        <dbReference type="Pfam" id="PF12508"/>
    </source>
</evidence>
<feature type="transmembrane region" description="Helical" evidence="2">
    <location>
        <begin position="9"/>
        <end position="29"/>
    </location>
</feature>
<dbReference type="InterPro" id="IPR055407">
    <property type="entry name" value="TraM_C"/>
</dbReference>
<dbReference type="KEGG" id="fbm:MQE35_03825"/>
<organism evidence="4 5">
    <name type="scientific">Abyssalbus ytuae</name>
    <dbReference type="NCBI Taxonomy" id="2926907"/>
    <lineage>
        <taxon>Bacteria</taxon>
        <taxon>Pseudomonadati</taxon>
        <taxon>Bacteroidota</taxon>
        <taxon>Flavobacteriia</taxon>
        <taxon>Flavobacteriales</taxon>
        <taxon>Flavobacteriaceae</taxon>
        <taxon>Abyssalbus</taxon>
    </lineage>
</organism>
<dbReference type="AlphaFoldDB" id="A0A9E6ZT80"/>
<feature type="region of interest" description="Disordered" evidence="1">
    <location>
        <begin position="68"/>
        <end position="92"/>
    </location>
</feature>
<dbReference type="RefSeq" id="WP_255844633.1">
    <property type="nucleotide sequence ID" value="NZ_CP094358.1"/>
</dbReference>
<keyword evidence="2" id="KW-0472">Membrane</keyword>
<gene>
    <name evidence="4" type="ORF">MQE35_03825</name>
</gene>
<accession>A0A9E6ZT80</accession>
<evidence type="ECO:0000256" key="1">
    <source>
        <dbReference type="SAM" id="MobiDB-lite"/>
    </source>
</evidence>
<dbReference type="Pfam" id="PF12508">
    <property type="entry name" value="Transposon_TraM"/>
    <property type="match status" value="1"/>
</dbReference>
<proteinExistence type="predicted"/>
<keyword evidence="2" id="KW-1133">Transmembrane helix</keyword>
<dbReference type="Proteomes" id="UP000831290">
    <property type="component" value="Chromosome"/>
</dbReference>
<keyword evidence="5" id="KW-1185">Reference proteome</keyword>
<protein>
    <submittedName>
        <fullName evidence="4">Conjugative transposon protein TraM</fullName>
    </submittedName>
</protein>
<evidence type="ECO:0000256" key="2">
    <source>
        <dbReference type="SAM" id="Phobius"/>
    </source>
</evidence>
<dbReference type="EMBL" id="CP094358">
    <property type="protein sequence ID" value="UOB18423.1"/>
    <property type="molecule type" value="Genomic_DNA"/>
</dbReference>
<reference evidence="4" key="1">
    <citation type="submission" date="2022-03" db="EMBL/GenBank/DDBJ databases">
        <title>Description of Abyssus ytuae gen. nov., sp. nov., a novel member of the family Flavobacteriaceae isolated from the sediment of Mariana Trench.</title>
        <authorList>
            <person name="Zhang J."/>
            <person name="Xu X."/>
        </authorList>
    </citation>
    <scope>NUCLEOTIDE SEQUENCE</scope>
    <source>
        <strain evidence="4">MT3330</strain>
    </source>
</reference>
<evidence type="ECO:0000313" key="5">
    <source>
        <dbReference type="Proteomes" id="UP000831290"/>
    </source>
</evidence>
<keyword evidence="2" id="KW-0812">Transmembrane</keyword>
<evidence type="ECO:0000313" key="4">
    <source>
        <dbReference type="EMBL" id="UOB18423.1"/>
    </source>
</evidence>
<sequence length="400" mass="45253">MDNKKKKIIMVLGSILIIVAFIGYMRYIVFPPKTPSAQNGNTITITTPEVDEQKLLPQSKIKNYGLEGTEKSDENQTIKNLGGYYNSEEDSSETVPIIEGNIPKNSKLAELMQFNDQEENENLSDPSLERANNQEEEDINAELIKLMELQDQFLNQSAQSTHNEDYNNMKEIETLLQSYSQHSSGYNNQGEANVMDVDPKEEETEMKPNSSRSKSFAKQRNYFQGAGSISNTDDVLDLIPAETVDQGILLNGSTIAIRTKKQIKISKPEVSIPKGAVLYGKVSIAPDRLMIQINSYRNNAKLYKLDIHLYDFDGREGIHLGNRTWPTIPSKVAKDVYNYAYQKGTQATSTFGSTDNSVDLDEAKNIAILSSAKHIGEEVFEKRRVFMPRKYHLWFNINQE</sequence>
<name>A0A9E6ZT80_9FLAO</name>